<comment type="caution">
    <text evidence="1">The sequence shown here is derived from an EMBL/GenBank/DDBJ whole genome shotgun (WGS) entry which is preliminary data.</text>
</comment>
<organism evidence="1 2">
    <name type="scientific">Agrilactobacillus yilanensis</name>
    <dbReference type="NCBI Taxonomy" id="2485997"/>
    <lineage>
        <taxon>Bacteria</taxon>
        <taxon>Bacillati</taxon>
        <taxon>Bacillota</taxon>
        <taxon>Bacilli</taxon>
        <taxon>Lactobacillales</taxon>
        <taxon>Lactobacillaceae</taxon>
        <taxon>Agrilactobacillus</taxon>
    </lineage>
</organism>
<reference evidence="2" key="1">
    <citation type="journal article" date="2019" name="Int. J. Syst. Evol. Microbiol.">
        <title>The Global Catalogue of Microorganisms (GCM) 10K type strain sequencing project: providing services to taxonomists for standard genome sequencing and annotation.</title>
        <authorList>
            <consortium name="The Broad Institute Genomics Platform"/>
            <consortium name="The Broad Institute Genome Sequencing Center for Infectious Disease"/>
            <person name="Wu L."/>
            <person name="Ma J."/>
        </authorList>
    </citation>
    <scope>NUCLEOTIDE SEQUENCE [LARGE SCALE GENOMIC DNA]</scope>
    <source>
        <strain evidence="2">CCM 8896</strain>
    </source>
</reference>
<gene>
    <name evidence="1" type="ORF">ACFQ5M_04690</name>
</gene>
<evidence type="ECO:0000313" key="1">
    <source>
        <dbReference type="EMBL" id="MFD1671387.1"/>
    </source>
</evidence>
<dbReference type="Proteomes" id="UP001597267">
    <property type="component" value="Unassembled WGS sequence"/>
</dbReference>
<accession>A0ABW4J5C0</accession>
<dbReference type="Gene3D" id="3.40.930.10">
    <property type="entry name" value="Mannitol-specific EII, Chain A"/>
    <property type="match status" value="1"/>
</dbReference>
<dbReference type="InterPro" id="IPR016152">
    <property type="entry name" value="PTrfase/Anion_transptr"/>
</dbReference>
<dbReference type="EMBL" id="JBHTOP010000007">
    <property type="protein sequence ID" value="MFD1671387.1"/>
    <property type="molecule type" value="Genomic_DNA"/>
</dbReference>
<dbReference type="RefSeq" id="WP_125715419.1">
    <property type="nucleotide sequence ID" value="NZ_JBHTOP010000007.1"/>
</dbReference>
<dbReference type="SUPFAM" id="SSF55804">
    <property type="entry name" value="Phoshotransferase/anion transport protein"/>
    <property type="match status" value="1"/>
</dbReference>
<name>A0ABW4J5C0_9LACO</name>
<protein>
    <submittedName>
        <fullName evidence="1">PTS sugar transporter subunit IIA</fullName>
    </submittedName>
</protein>
<proteinExistence type="predicted"/>
<keyword evidence="2" id="KW-1185">Reference proteome</keyword>
<sequence length="141" mass="15655">MFLVTQLINNRQDYERNEVQVLCQLAQSVAEQLQVPVQGLKSDLLASEAYQASTIGGQAVLPKICTTAVQQPTIFAYTFTQPVPWRSGQTWHLVTSAIILATPDTQQATSVLDVFRQAFSHEEFTKRPINSGLNTTNLQFG</sequence>
<evidence type="ECO:0000313" key="2">
    <source>
        <dbReference type="Proteomes" id="UP001597267"/>
    </source>
</evidence>
<keyword evidence="1" id="KW-0762">Sugar transport</keyword>
<keyword evidence="1" id="KW-0813">Transport</keyword>